<keyword evidence="1" id="KW-0732">Signal</keyword>
<dbReference type="EMBL" id="JBAMIC010000024">
    <property type="protein sequence ID" value="KAK7089913.1"/>
    <property type="molecule type" value="Genomic_DNA"/>
</dbReference>
<organism evidence="2 3">
    <name type="scientific">Littorina saxatilis</name>
    <dbReference type="NCBI Taxonomy" id="31220"/>
    <lineage>
        <taxon>Eukaryota</taxon>
        <taxon>Metazoa</taxon>
        <taxon>Spiralia</taxon>
        <taxon>Lophotrochozoa</taxon>
        <taxon>Mollusca</taxon>
        <taxon>Gastropoda</taxon>
        <taxon>Caenogastropoda</taxon>
        <taxon>Littorinimorpha</taxon>
        <taxon>Littorinoidea</taxon>
        <taxon>Littorinidae</taxon>
        <taxon>Littorina</taxon>
    </lineage>
</organism>
<dbReference type="Proteomes" id="UP001374579">
    <property type="component" value="Unassembled WGS sequence"/>
</dbReference>
<evidence type="ECO:0000256" key="1">
    <source>
        <dbReference type="SAM" id="SignalP"/>
    </source>
</evidence>
<evidence type="ECO:0000313" key="2">
    <source>
        <dbReference type="EMBL" id="KAK7089913.1"/>
    </source>
</evidence>
<dbReference type="PROSITE" id="PS51257">
    <property type="entry name" value="PROKAR_LIPOPROTEIN"/>
    <property type="match status" value="1"/>
</dbReference>
<gene>
    <name evidence="2" type="ORF">V1264_009794</name>
</gene>
<accession>A0AAN9FZF1</accession>
<keyword evidence="3" id="KW-1185">Reference proteome</keyword>
<name>A0AAN9FZF1_9CAEN</name>
<evidence type="ECO:0008006" key="4">
    <source>
        <dbReference type="Google" id="ProtNLM"/>
    </source>
</evidence>
<sequence length="239" mass="26364">MRIQTSAFLAALVSCVTGVMGQHMGCLEELYGRVETCFTSQDLMLHVQSGQQDPTKLMQEAQALDPVVQCRNKTAYKMAVGCSLASLNECLSQVGMVGALPDIDKYKEGFDVVCESEKDFNNDCLKENFPRITACGERVVQSLVHSPKTNKDYTTQDIICISNDVHYDCSQKYLQACDNKTLAIYLEQLNLYQVPKACESKRPGRPRSHYTMSNSANSLAASFLVLSAVASLVSLSSFN</sequence>
<reference evidence="2 3" key="1">
    <citation type="submission" date="2024-02" db="EMBL/GenBank/DDBJ databases">
        <title>Chromosome-scale genome assembly of the rough periwinkle Littorina saxatilis.</title>
        <authorList>
            <person name="De Jode A."/>
            <person name="Faria R."/>
            <person name="Formenti G."/>
            <person name="Sims Y."/>
            <person name="Smith T.P."/>
            <person name="Tracey A."/>
            <person name="Wood J.M.D."/>
            <person name="Zagrodzka Z.B."/>
            <person name="Johannesson K."/>
            <person name="Butlin R.K."/>
            <person name="Leder E.H."/>
        </authorList>
    </citation>
    <scope>NUCLEOTIDE SEQUENCE [LARGE SCALE GENOMIC DNA]</scope>
    <source>
        <strain evidence="2">Snail1</strain>
        <tissue evidence="2">Muscle</tissue>
    </source>
</reference>
<proteinExistence type="predicted"/>
<dbReference type="AlphaFoldDB" id="A0AAN9FZF1"/>
<comment type="caution">
    <text evidence="2">The sequence shown here is derived from an EMBL/GenBank/DDBJ whole genome shotgun (WGS) entry which is preliminary data.</text>
</comment>
<evidence type="ECO:0000313" key="3">
    <source>
        <dbReference type="Proteomes" id="UP001374579"/>
    </source>
</evidence>
<feature type="chain" id="PRO_5042935724" description="Secreted protein" evidence="1">
    <location>
        <begin position="22"/>
        <end position="239"/>
    </location>
</feature>
<protein>
    <recommendedName>
        <fullName evidence="4">Secreted protein</fullName>
    </recommendedName>
</protein>
<feature type="signal peptide" evidence="1">
    <location>
        <begin position="1"/>
        <end position="21"/>
    </location>
</feature>